<comment type="caution">
    <text evidence="1">The sequence shown here is derived from an EMBL/GenBank/DDBJ whole genome shotgun (WGS) entry which is preliminary data.</text>
</comment>
<gene>
    <name evidence="3" type="ORF">HINF_LOCUS16897</name>
    <name evidence="4" type="ORF">HINF_LOCUS16903</name>
    <name evidence="1" type="ORF">HINF_LOCUS61227</name>
    <name evidence="2" type="ORF">HINF_LOCUS61233</name>
</gene>
<dbReference type="Proteomes" id="UP001642409">
    <property type="component" value="Unassembled WGS sequence"/>
</dbReference>
<evidence type="ECO:0000313" key="3">
    <source>
        <dbReference type="EMBL" id="CAL6000779.1"/>
    </source>
</evidence>
<dbReference type="EMBL" id="CATOUU010001125">
    <property type="protein sequence ID" value="CAI9973588.1"/>
    <property type="molecule type" value="Genomic_DNA"/>
</dbReference>
<evidence type="ECO:0000313" key="5">
    <source>
        <dbReference type="Proteomes" id="UP001642409"/>
    </source>
</evidence>
<keyword evidence="5" id="KW-1185">Reference proteome</keyword>
<dbReference type="EMBL" id="CAXDID020000042">
    <property type="protein sequence ID" value="CAL6000785.1"/>
    <property type="molecule type" value="Genomic_DNA"/>
</dbReference>
<protein>
    <submittedName>
        <fullName evidence="3">Hypothetical_protein</fullName>
    </submittedName>
</protein>
<evidence type="ECO:0000313" key="1">
    <source>
        <dbReference type="EMBL" id="CAI9973582.1"/>
    </source>
</evidence>
<reference evidence="3 5" key="2">
    <citation type="submission" date="2024-07" db="EMBL/GenBank/DDBJ databases">
        <authorList>
            <person name="Akdeniz Z."/>
        </authorList>
    </citation>
    <scope>NUCLEOTIDE SEQUENCE [LARGE SCALE GENOMIC DNA]</scope>
</reference>
<dbReference type="EMBL" id="CAXDID020000042">
    <property type="protein sequence ID" value="CAL6000779.1"/>
    <property type="molecule type" value="Genomic_DNA"/>
</dbReference>
<reference evidence="1" key="1">
    <citation type="submission" date="2023-06" db="EMBL/GenBank/DDBJ databases">
        <authorList>
            <person name="Kurt Z."/>
        </authorList>
    </citation>
    <scope>NUCLEOTIDE SEQUENCE</scope>
</reference>
<accession>A0AA86RC69</accession>
<name>A0AA86RC69_9EUKA</name>
<evidence type="ECO:0000313" key="4">
    <source>
        <dbReference type="EMBL" id="CAL6000785.1"/>
    </source>
</evidence>
<organism evidence="1">
    <name type="scientific">Hexamita inflata</name>
    <dbReference type="NCBI Taxonomy" id="28002"/>
    <lineage>
        <taxon>Eukaryota</taxon>
        <taxon>Metamonada</taxon>
        <taxon>Diplomonadida</taxon>
        <taxon>Hexamitidae</taxon>
        <taxon>Hexamitinae</taxon>
        <taxon>Hexamita</taxon>
    </lineage>
</organism>
<dbReference type="AlphaFoldDB" id="A0AA86RC69"/>
<evidence type="ECO:0000313" key="2">
    <source>
        <dbReference type="EMBL" id="CAI9973588.1"/>
    </source>
</evidence>
<sequence>MSEDNICSEDSSTERSQSSDSVLFNFDFDELPDSRKRIKEVRGNINNIIKRQQYSDVKFEFEYIGEKLYVNPSCIDQKEYPTLSLHLDGVHNVSNIKCIFDMSGFARVTKPIELISLVGCTIYLEQFTVHSKNVSLENCVIYGESQLFTCESLQLSVSGFHNLDWIDDSKCKNISLAVNQFDPEFYYQLKYLSKYQSLKRVNISDSTIDLSQMNITLPMLVFRRCELQNLATTQMKIAELNIYDSQLKSSQLKNSNISQMYLHNYFDGEDFSLYYYGTPLKTIIDDLPNVDQLNMSECILKLCTFSVPKINKFEYYGNRSQLISLKFFEHIQQIKINNESNFLKEYKNQQQKHKNISSSQLGIIENQSQMQKLYKELIDYARTYLKNAIKVLQMVYNGVE</sequence>
<dbReference type="EMBL" id="CATOUU010001125">
    <property type="protein sequence ID" value="CAI9973582.1"/>
    <property type="molecule type" value="Genomic_DNA"/>
</dbReference>
<proteinExistence type="predicted"/>